<proteinExistence type="predicted"/>
<accession>A0ABW7NCX8</accession>
<evidence type="ECO:0000313" key="3">
    <source>
        <dbReference type="Proteomes" id="UP001610063"/>
    </source>
</evidence>
<keyword evidence="1" id="KW-0732">Signal</keyword>
<organism evidence="2 3">
    <name type="scientific">Marinoscillum luteum</name>
    <dbReference type="NCBI Taxonomy" id="861051"/>
    <lineage>
        <taxon>Bacteria</taxon>
        <taxon>Pseudomonadati</taxon>
        <taxon>Bacteroidota</taxon>
        <taxon>Cytophagia</taxon>
        <taxon>Cytophagales</taxon>
        <taxon>Reichenbachiellaceae</taxon>
        <taxon>Marinoscillum</taxon>
    </lineage>
</organism>
<dbReference type="RefSeq" id="WP_395418921.1">
    <property type="nucleotide sequence ID" value="NZ_JBIPKE010000020.1"/>
</dbReference>
<dbReference type="EMBL" id="JBIPKE010000020">
    <property type="protein sequence ID" value="MFH6985471.1"/>
    <property type="molecule type" value="Genomic_DNA"/>
</dbReference>
<evidence type="ECO:0000313" key="2">
    <source>
        <dbReference type="EMBL" id="MFH6985471.1"/>
    </source>
</evidence>
<gene>
    <name evidence="2" type="ORF">ACHKAR_18615</name>
</gene>
<evidence type="ECO:0000256" key="1">
    <source>
        <dbReference type="SAM" id="SignalP"/>
    </source>
</evidence>
<sequence length="134" mass="15420">MIKYLLSLCILLLIGHGQLYTPIDDNTFNESFSEFDSQTLGVPYHEQGLVFAPATSATKKEVAIMDAAEYEEKEDEKTSSRKHLGPNSHYASHFYTQLPGDYFRYLKKSLALRNYFNFFSSYESLNILLCVIRI</sequence>
<reference evidence="2 3" key="1">
    <citation type="journal article" date="2013" name="Int. J. Syst. Evol. Microbiol.">
        <title>Marinoscillum luteum sp. nov., isolated from marine sediment.</title>
        <authorList>
            <person name="Cha I.T."/>
            <person name="Park S.J."/>
            <person name="Kim S.J."/>
            <person name="Kim J.G."/>
            <person name="Jung M.Y."/>
            <person name="Shin K.S."/>
            <person name="Kwon K.K."/>
            <person name="Yang S.H."/>
            <person name="Seo Y.S."/>
            <person name="Rhee S.K."/>
        </authorList>
    </citation>
    <scope>NUCLEOTIDE SEQUENCE [LARGE SCALE GENOMIC DNA]</scope>
    <source>
        <strain evidence="2 3">KCTC 23939</strain>
    </source>
</reference>
<keyword evidence="3" id="KW-1185">Reference proteome</keyword>
<feature type="chain" id="PRO_5045301679" evidence="1">
    <location>
        <begin position="20"/>
        <end position="134"/>
    </location>
</feature>
<protein>
    <submittedName>
        <fullName evidence="2">Uncharacterized protein</fullName>
    </submittedName>
</protein>
<feature type="signal peptide" evidence="1">
    <location>
        <begin position="1"/>
        <end position="19"/>
    </location>
</feature>
<name>A0ABW7NCX8_9BACT</name>
<comment type="caution">
    <text evidence="2">The sequence shown here is derived from an EMBL/GenBank/DDBJ whole genome shotgun (WGS) entry which is preliminary data.</text>
</comment>
<dbReference type="Proteomes" id="UP001610063">
    <property type="component" value="Unassembled WGS sequence"/>
</dbReference>